<feature type="domain" description="J" evidence="2">
    <location>
        <begin position="58"/>
        <end position="119"/>
    </location>
</feature>
<keyword evidence="1" id="KW-0143">Chaperone</keyword>
<dbReference type="SMART" id="SM00271">
    <property type="entry name" value="DnaJ"/>
    <property type="match status" value="1"/>
</dbReference>
<dbReference type="InterPro" id="IPR036869">
    <property type="entry name" value="J_dom_sf"/>
</dbReference>
<dbReference type="PRINTS" id="PR00625">
    <property type="entry name" value="JDOMAIN"/>
</dbReference>
<proteinExistence type="predicted"/>
<dbReference type="EMBL" id="HBHW01034679">
    <property type="protein sequence ID" value="CAE0058617.1"/>
    <property type="molecule type" value="Transcribed_RNA"/>
</dbReference>
<name>A0A7S3A1F9_9RHOD</name>
<gene>
    <name evidence="3" type="ORF">RMAR00112_LOCUS26673</name>
</gene>
<dbReference type="PROSITE" id="PS50076">
    <property type="entry name" value="DNAJ_2"/>
    <property type="match status" value="1"/>
</dbReference>
<sequence length="119" mass="13291">MESVGFVQLSGFATAEKGRVAYGRHSEFHGMSIGRVASAQVHGAKRDAVRMEVRMDVDYFGILGVGRCATARELKTAYRKKARQYHPDLNPSDSATEKFQQCTIAYEVLTDPVKRRLLP</sequence>
<evidence type="ECO:0000256" key="1">
    <source>
        <dbReference type="ARBA" id="ARBA00023186"/>
    </source>
</evidence>
<dbReference type="GO" id="GO:0042026">
    <property type="term" value="P:protein refolding"/>
    <property type="evidence" value="ECO:0007669"/>
    <property type="project" value="TreeGrafter"/>
</dbReference>
<reference evidence="3" key="1">
    <citation type="submission" date="2021-01" db="EMBL/GenBank/DDBJ databases">
        <authorList>
            <person name="Corre E."/>
            <person name="Pelletier E."/>
            <person name="Niang G."/>
            <person name="Scheremetjew M."/>
            <person name="Finn R."/>
            <person name="Kale V."/>
            <person name="Holt S."/>
            <person name="Cochrane G."/>
            <person name="Meng A."/>
            <person name="Brown T."/>
            <person name="Cohen L."/>
        </authorList>
    </citation>
    <scope>NUCLEOTIDE SEQUENCE</scope>
    <source>
        <strain evidence="3">CCMP 769</strain>
    </source>
</reference>
<protein>
    <recommendedName>
        <fullName evidence="2">J domain-containing protein</fullName>
    </recommendedName>
</protein>
<dbReference type="Gene3D" id="1.10.287.110">
    <property type="entry name" value="DnaJ domain"/>
    <property type="match status" value="1"/>
</dbReference>
<dbReference type="AlphaFoldDB" id="A0A7S3A1F9"/>
<dbReference type="PANTHER" id="PTHR43096">
    <property type="entry name" value="DNAJ HOMOLOG 1, MITOCHONDRIAL-RELATED"/>
    <property type="match status" value="1"/>
</dbReference>
<evidence type="ECO:0000259" key="2">
    <source>
        <dbReference type="PROSITE" id="PS50076"/>
    </source>
</evidence>
<evidence type="ECO:0000313" key="3">
    <source>
        <dbReference type="EMBL" id="CAE0058617.1"/>
    </source>
</evidence>
<dbReference type="GO" id="GO:0051082">
    <property type="term" value="F:unfolded protein binding"/>
    <property type="evidence" value="ECO:0007669"/>
    <property type="project" value="TreeGrafter"/>
</dbReference>
<dbReference type="SUPFAM" id="SSF46565">
    <property type="entry name" value="Chaperone J-domain"/>
    <property type="match status" value="1"/>
</dbReference>
<dbReference type="PANTHER" id="PTHR43096:SF52">
    <property type="entry name" value="DNAJ HOMOLOG 1, MITOCHONDRIAL-RELATED"/>
    <property type="match status" value="1"/>
</dbReference>
<dbReference type="GO" id="GO:0005737">
    <property type="term" value="C:cytoplasm"/>
    <property type="evidence" value="ECO:0007669"/>
    <property type="project" value="TreeGrafter"/>
</dbReference>
<dbReference type="InterPro" id="IPR001623">
    <property type="entry name" value="DnaJ_domain"/>
</dbReference>
<organism evidence="3">
    <name type="scientific">Rhodosorus marinus</name>
    <dbReference type="NCBI Taxonomy" id="101924"/>
    <lineage>
        <taxon>Eukaryota</taxon>
        <taxon>Rhodophyta</taxon>
        <taxon>Stylonematophyceae</taxon>
        <taxon>Stylonematales</taxon>
        <taxon>Stylonemataceae</taxon>
        <taxon>Rhodosorus</taxon>
    </lineage>
</organism>
<dbReference type="CDD" id="cd06257">
    <property type="entry name" value="DnaJ"/>
    <property type="match status" value="1"/>
</dbReference>
<accession>A0A7S3A1F9</accession>
<dbReference type="Pfam" id="PF00226">
    <property type="entry name" value="DnaJ"/>
    <property type="match status" value="1"/>
</dbReference>